<dbReference type="Proteomes" id="UP000683925">
    <property type="component" value="Unassembled WGS sequence"/>
</dbReference>
<name>A0A8S1TC40_PAROT</name>
<organism evidence="1 2">
    <name type="scientific">Paramecium octaurelia</name>
    <dbReference type="NCBI Taxonomy" id="43137"/>
    <lineage>
        <taxon>Eukaryota</taxon>
        <taxon>Sar</taxon>
        <taxon>Alveolata</taxon>
        <taxon>Ciliophora</taxon>
        <taxon>Intramacronucleata</taxon>
        <taxon>Oligohymenophorea</taxon>
        <taxon>Peniculida</taxon>
        <taxon>Parameciidae</taxon>
        <taxon>Paramecium</taxon>
    </lineage>
</organism>
<gene>
    <name evidence="1" type="ORF">POCTA_138.1.T0220084</name>
</gene>
<protein>
    <submittedName>
        <fullName evidence="1">Uncharacterized protein</fullName>
    </submittedName>
</protein>
<accession>A0A8S1TC40</accession>
<comment type="caution">
    <text evidence="1">The sequence shown here is derived from an EMBL/GenBank/DDBJ whole genome shotgun (WGS) entry which is preliminary data.</text>
</comment>
<keyword evidence="2" id="KW-1185">Reference proteome</keyword>
<reference evidence="1" key="1">
    <citation type="submission" date="2021-01" db="EMBL/GenBank/DDBJ databases">
        <authorList>
            <consortium name="Genoscope - CEA"/>
            <person name="William W."/>
        </authorList>
    </citation>
    <scope>NUCLEOTIDE SEQUENCE</scope>
</reference>
<evidence type="ECO:0000313" key="2">
    <source>
        <dbReference type="Proteomes" id="UP000683925"/>
    </source>
</evidence>
<dbReference type="AlphaFoldDB" id="A0A8S1TC40"/>
<dbReference type="EMBL" id="CAJJDP010000022">
    <property type="protein sequence ID" value="CAD8149187.1"/>
    <property type="molecule type" value="Genomic_DNA"/>
</dbReference>
<evidence type="ECO:0000313" key="1">
    <source>
        <dbReference type="EMBL" id="CAD8149187.1"/>
    </source>
</evidence>
<sequence length="47" mass="5228">MLYASQDIELRIENSGTPNLLIHIIQVESSCGTNSQNNIKNLELQGK</sequence>
<proteinExistence type="predicted"/>